<proteinExistence type="predicted"/>
<protein>
    <submittedName>
        <fullName evidence="1">Uncharacterized protein</fullName>
    </submittedName>
</protein>
<accession>A0A0M9A288</accession>
<organism evidence="1 2">
    <name type="scientific">Melipona quadrifasciata</name>
    <dbReference type="NCBI Taxonomy" id="166423"/>
    <lineage>
        <taxon>Eukaryota</taxon>
        <taxon>Metazoa</taxon>
        <taxon>Ecdysozoa</taxon>
        <taxon>Arthropoda</taxon>
        <taxon>Hexapoda</taxon>
        <taxon>Insecta</taxon>
        <taxon>Pterygota</taxon>
        <taxon>Neoptera</taxon>
        <taxon>Endopterygota</taxon>
        <taxon>Hymenoptera</taxon>
        <taxon>Apocrita</taxon>
        <taxon>Aculeata</taxon>
        <taxon>Apoidea</taxon>
        <taxon>Anthophila</taxon>
        <taxon>Apidae</taxon>
        <taxon>Melipona</taxon>
    </lineage>
</organism>
<keyword evidence="2" id="KW-1185">Reference proteome</keyword>
<evidence type="ECO:0000313" key="2">
    <source>
        <dbReference type="Proteomes" id="UP000053105"/>
    </source>
</evidence>
<dbReference type="AlphaFoldDB" id="A0A0M9A288"/>
<name>A0A0M9A288_9HYME</name>
<evidence type="ECO:0000313" key="1">
    <source>
        <dbReference type="EMBL" id="KOX75697.1"/>
    </source>
</evidence>
<gene>
    <name evidence="1" type="ORF">WN51_12024</name>
</gene>
<dbReference type="Proteomes" id="UP000053105">
    <property type="component" value="Unassembled WGS sequence"/>
</dbReference>
<sequence>MNELLLFQTFQFFSGHPILPATDKLRLEQLMTKLILKKFRSINVHSNYVFLLILESPMTLIQRKETVRIENIIPIGSIMTHRMEHAASTMDMFHDEYIHNYQSRSFKL</sequence>
<reference evidence="1 2" key="1">
    <citation type="submission" date="2015-07" db="EMBL/GenBank/DDBJ databases">
        <title>The genome of Melipona quadrifasciata.</title>
        <authorList>
            <person name="Pan H."/>
            <person name="Kapheim K."/>
        </authorList>
    </citation>
    <scope>NUCLEOTIDE SEQUENCE [LARGE SCALE GENOMIC DNA]</scope>
    <source>
        <strain evidence="1">0111107301</strain>
        <tissue evidence="1">Whole body</tissue>
    </source>
</reference>
<dbReference type="EMBL" id="KQ435759">
    <property type="protein sequence ID" value="KOX75697.1"/>
    <property type="molecule type" value="Genomic_DNA"/>
</dbReference>